<keyword evidence="4" id="KW-1185">Reference proteome</keyword>
<gene>
    <name evidence="3" type="ORF">SAMN05192543_108316</name>
</gene>
<evidence type="ECO:0000256" key="1">
    <source>
        <dbReference type="SAM" id="SignalP"/>
    </source>
</evidence>
<evidence type="ECO:0000313" key="4">
    <source>
        <dbReference type="Proteomes" id="UP000199548"/>
    </source>
</evidence>
<dbReference type="RefSeq" id="WP_091017535.1">
    <property type="nucleotide sequence ID" value="NZ_CP041745.1"/>
</dbReference>
<feature type="chain" id="PRO_5011441600" description="EF-hand domain-containing protein" evidence="1">
    <location>
        <begin position="25"/>
        <end position="140"/>
    </location>
</feature>
<dbReference type="AlphaFoldDB" id="A0A1I3ST65"/>
<keyword evidence="1" id="KW-0732">Signal</keyword>
<dbReference type="Proteomes" id="UP000199548">
    <property type="component" value="Unassembled WGS sequence"/>
</dbReference>
<dbReference type="InterPro" id="IPR002048">
    <property type="entry name" value="EF_hand_dom"/>
</dbReference>
<name>A0A1I3ST65_9BURK</name>
<dbReference type="OrthoDB" id="9115083at2"/>
<feature type="domain" description="EF-hand" evidence="2">
    <location>
        <begin position="110"/>
        <end position="136"/>
    </location>
</feature>
<protein>
    <recommendedName>
        <fullName evidence="2">EF-hand domain-containing protein</fullName>
    </recommendedName>
</protein>
<proteinExistence type="predicted"/>
<evidence type="ECO:0000313" key="3">
    <source>
        <dbReference type="EMBL" id="SFJ60607.1"/>
    </source>
</evidence>
<dbReference type="InterPro" id="IPR011992">
    <property type="entry name" value="EF-hand-dom_pair"/>
</dbReference>
<dbReference type="EMBL" id="FOQU01000008">
    <property type="protein sequence ID" value="SFJ60607.1"/>
    <property type="molecule type" value="Genomic_DNA"/>
</dbReference>
<dbReference type="GO" id="GO:0005509">
    <property type="term" value="F:calcium ion binding"/>
    <property type="evidence" value="ECO:0007669"/>
    <property type="project" value="InterPro"/>
</dbReference>
<dbReference type="PROSITE" id="PS50222">
    <property type="entry name" value="EF_HAND_2"/>
    <property type="match status" value="1"/>
</dbReference>
<feature type="signal peptide" evidence="1">
    <location>
        <begin position="1"/>
        <end position="24"/>
    </location>
</feature>
<evidence type="ECO:0000259" key="2">
    <source>
        <dbReference type="PROSITE" id="PS50222"/>
    </source>
</evidence>
<organism evidence="3 4">
    <name type="scientific">Paraburkholderia megapolitana</name>
    <dbReference type="NCBI Taxonomy" id="420953"/>
    <lineage>
        <taxon>Bacteria</taxon>
        <taxon>Pseudomonadati</taxon>
        <taxon>Pseudomonadota</taxon>
        <taxon>Betaproteobacteria</taxon>
        <taxon>Burkholderiales</taxon>
        <taxon>Burkholderiaceae</taxon>
        <taxon>Paraburkholderia</taxon>
    </lineage>
</organism>
<accession>A0A1I3ST65</accession>
<reference evidence="3 4" key="1">
    <citation type="submission" date="2016-10" db="EMBL/GenBank/DDBJ databases">
        <authorList>
            <person name="de Groot N.N."/>
        </authorList>
    </citation>
    <scope>NUCLEOTIDE SEQUENCE [LARGE SCALE GENOMIC DNA]</scope>
    <source>
        <strain evidence="3 4">LMG 23650</strain>
    </source>
</reference>
<sequence>MRSIHLLTAVCAAGAVLSTSLAGAAGTTRATGFASMNDAGGYYIKVGEQMSAPPADSPGTTVPQPTGKTLQSQVVADLQQRFNAAADPTTHLLSLAQAKSAGWGYVVTHFKEIDQDNKGSVSFDDFLRYLKARNGPAFRS</sequence>
<dbReference type="SUPFAM" id="SSF47473">
    <property type="entry name" value="EF-hand"/>
    <property type="match status" value="1"/>
</dbReference>